<dbReference type="Proteomes" id="UP001159427">
    <property type="component" value="Unassembled WGS sequence"/>
</dbReference>
<protein>
    <submittedName>
        <fullName evidence="2">Uncharacterized protein</fullName>
    </submittedName>
</protein>
<evidence type="ECO:0000313" key="3">
    <source>
        <dbReference type="Proteomes" id="UP001159427"/>
    </source>
</evidence>
<keyword evidence="1" id="KW-0812">Transmembrane</keyword>
<keyword evidence="1" id="KW-1133">Transmembrane helix</keyword>
<evidence type="ECO:0000313" key="2">
    <source>
        <dbReference type="EMBL" id="CAH3017360.1"/>
    </source>
</evidence>
<accession>A0ABN8LNV2</accession>
<reference evidence="2 3" key="1">
    <citation type="submission" date="2022-05" db="EMBL/GenBank/DDBJ databases">
        <authorList>
            <consortium name="Genoscope - CEA"/>
            <person name="William W."/>
        </authorList>
    </citation>
    <scope>NUCLEOTIDE SEQUENCE [LARGE SCALE GENOMIC DNA]</scope>
</reference>
<name>A0ABN8LNV2_9CNID</name>
<evidence type="ECO:0000256" key="1">
    <source>
        <dbReference type="SAM" id="Phobius"/>
    </source>
</evidence>
<keyword evidence="3" id="KW-1185">Reference proteome</keyword>
<keyword evidence="1" id="KW-0472">Membrane</keyword>
<organism evidence="2 3">
    <name type="scientific">Porites evermanni</name>
    <dbReference type="NCBI Taxonomy" id="104178"/>
    <lineage>
        <taxon>Eukaryota</taxon>
        <taxon>Metazoa</taxon>
        <taxon>Cnidaria</taxon>
        <taxon>Anthozoa</taxon>
        <taxon>Hexacorallia</taxon>
        <taxon>Scleractinia</taxon>
        <taxon>Fungiina</taxon>
        <taxon>Poritidae</taxon>
        <taxon>Porites</taxon>
    </lineage>
</organism>
<proteinExistence type="predicted"/>
<feature type="non-terminal residue" evidence="2">
    <location>
        <position position="1"/>
    </location>
</feature>
<dbReference type="EMBL" id="CALNXI010000060">
    <property type="protein sequence ID" value="CAH3017360.1"/>
    <property type="molecule type" value="Genomic_DNA"/>
</dbReference>
<sequence length="133" mass="15706">KRRGAWYQQRFKMADGWRKGRKHRDHFPEIPGMPNRSELMKPLIFPNNQRAFKIFTVIATVGACMYCIFVPEYKGDHIFLPIRKWVHEQKGKLLKIRPEDEDYVKQRTAELAAKAELSSEKTVKDVGREMTRS</sequence>
<gene>
    <name evidence="2" type="ORF">PEVE_00037081</name>
</gene>
<feature type="transmembrane region" description="Helical" evidence="1">
    <location>
        <begin position="51"/>
        <end position="71"/>
    </location>
</feature>
<comment type="caution">
    <text evidence="2">The sequence shown here is derived from an EMBL/GenBank/DDBJ whole genome shotgun (WGS) entry which is preliminary data.</text>
</comment>